<evidence type="ECO:0000313" key="2">
    <source>
        <dbReference type="EMBL" id="SDO38147.1"/>
    </source>
</evidence>
<dbReference type="InterPro" id="IPR002502">
    <property type="entry name" value="Amidase_domain"/>
</dbReference>
<dbReference type="OrthoDB" id="2812205at2"/>
<dbReference type="InterPro" id="IPR036505">
    <property type="entry name" value="Amidase/PGRP_sf"/>
</dbReference>
<dbReference type="Gene3D" id="3.40.80.10">
    <property type="entry name" value="Peptidoglycan recognition protein-like"/>
    <property type="match status" value="1"/>
</dbReference>
<gene>
    <name evidence="2" type="ORF">SAMN05421820_11467</name>
</gene>
<feature type="domain" description="N-acetylmuramoyl-L-alanine amidase" evidence="1">
    <location>
        <begin position="27"/>
        <end position="172"/>
    </location>
</feature>
<name>A0A1H0J320_9SPHI</name>
<dbReference type="GO" id="GO:0009253">
    <property type="term" value="P:peptidoglycan catabolic process"/>
    <property type="evidence" value="ECO:0007669"/>
    <property type="project" value="InterPro"/>
</dbReference>
<proteinExistence type="predicted"/>
<dbReference type="RefSeq" id="WP_074612475.1">
    <property type="nucleotide sequence ID" value="NZ_FNGY01000014.1"/>
</dbReference>
<reference evidence="3" key="1">
    <citation type="submission" date="2016-10" db="EMBL/GenBank/DDBJ databases">
        <authorList>
            <person name="Varghese N."/>
            <person name="Submissions S."/>
        </authorList>
    </citation>
    <scope>NUCLEOTIDE SEQUENCE [LARGE SCALE GENOMIC DNA]</scope>
    <source>
        <strain evidence="3">DSM 19110</strain>
    </source>
</reference>
<dbReference type="Pfam" id="PF01510">
    <property type="entry name" value="Amidase_2"/>
    <property type="match status" value="1"/>
</dbReference>
<dbReference type="AlphaFoldDB" id="A0A1H0J320"/>
<protein>
    <recommendedName>
        <fullName evidence="1">N-acetylmuramoyl-L-alanine amidase domain-containing protein</fullName>
    </recommendedName>
</protein>
<organism evidence="2 3">
    <name type="scientific">Pedobacter steynii</name>
    <dbReference type="NCBI Taxonomy" id="430522"/>
    <lineage>
        <taxon>Bacteria</taxon>
        <taxon>Pseudomonadati</taxon>
        <taxon>Bacteroidota</taxon>
        <taxon>Sphingobacteriia</taxon>
        <taxon>Sphingobacteriales</taxon>
        <taxon>Sphingobacteriaceae</taxon>
        <taxon>Pedobacter</taxon>
    </lineage>
</organism>
<accession>A0A1H0J320</accession>
<dbReference type="EMBL" id="FNGY01000014">
    <property type="protein sequence ID" value="SDO38147.1"/>
    <property type="molecule type" value="Genomic_DNA"/>
</dbReference>
<evidence type="ECO:0000259" key="1">
    <source>
        <dbReference type="Pfam" id="PF01510"/>
    </source>
</evidence>
<evidence type="ECO:0000313" key="3">
    <source>
        <dbReference type="Proteomes" id="UP000183200"/>
    </source>
</evidence>
<sequence length="193" mass="21698">MKAIGKFILLSPEEFDSWLKMQKTPARDIRLVQLHHTYIPAYRHFNGDNHFALCEAMERAHLERGFAEIAQNFSTFPDGRIMVCRSMNKIPAGIKGANVNGICIENVGNFDKGKDQMTAAHRAVILSVTRALLSHFKLIPTDQSVVYHHWYDLNIGKRIKVEGTGLTKSCPGTNFFGGNTVADFNKNLLPLLK</sequence>
<dbReference type="SUPFAM" id="SSF55846">
    <property type="entry name" value="N-acetylmuramoyl-L-alanine amidase-like"/>
    <property type="match status" value="1"/>
</dbReference>
<keyword evidence="3" id="KW-1185">Reference proteome</keyword>
<dbReference type="Proteomes" id="UP000183200">
    <property type="component" value="Unassembled WGS sequence"/>
</dbReference>
<dbReference type="STRING" id="430522.BFS30_20380"/>
<dbReference type="GO" id="GO:0008745">
    <property type="term" value="F:N-acetylmuramoyl-L-alanine amidase activity"/>
    <property type="evidence" value="ECO:0007669"/>
    <property type="project" value="InterPro"/>
</dbReference>